<keyword evidence="13" id="KW-1185">Reference proteome</keyword>
<dbReference type="NCBIfam" id="TIGR00450">
    <property type="entry name" value="mnmE_trmE_thdF"/>
    <property type="match status" value="1"/>
</dbReference>
<dbReference type="GO" id="GO:0046872">
    <property type="term" value="F:metal ion binding"/>
    <property type="evidence" value="ECO:0007669"/>
    <property type="project" value="UniProtKB-KW"/>
</dbReference>
<sequence length="467" mass="51141">MTLNNTTTIAAIATPPGMGAIAVIRLSGSKAIEITDKLFRPVKKKKSLLEQAPYTIHYGSIMDGNREVDQVLVSLFKAPHSYTGEDVVEISCHGSVVIQQQLLELFVRNGAQLAQPGEFTLRAFMNGKIDLSQAEAIADLIASTNETARRVALNQMRGGISNKLAELRNELLKFTALVELELDFSEEDVEFADRTELTNLISTIIAEIDKLSATFSQGNAIKSGIPVTIAGKPNVGKSTLLNRLLNEEKAIVSEIAGTTRDTIEDTIHLGGINFRFIDTAGIRHTTDTIESIGIERAYNKIEKARIVLYLTDALCTANEVIEELNEFTKRITSSQKLIVLVNKEDKSTQNHVDELTSVLNQKGYNALAISAKAGHNIDALQQMLIDLGKIDIPENVDVIVTNVRHYNALIQARESLTQVIDGLKANISGDLLAVDIYQALDYLGEITGEISNDEVLGYIFSKFCIGK</sequence>
<dbReference type="Pfam" id="PF10396">
    <property type="entry name" value="TrmE_N"/>
    <property type="match status" value="1"/>
</dbReference>
<feature type="binding site" evidence="9">
    <location>
        <position position="253"/>
    </location>
    <ligand>
        <name>K(+)</name>
        <dbReference type="ChEBI" id="CHEBI:29103"/>
    </ligand>
</feature>
<reference evidence="12 13" key="1">
    <citation type="submission" date="2019-07" db="EMBL/GenBank/DDBJ databases">
        <title>Thalassofilum flectens gen. nov., sp. nov., a novel moderate thermophilic anaerobe from a shallow sea hot spring in Kunashir Island (Russia), representing a new family in the order Bacteroidales, and proposal of Thalassofilacea fam. nov.</title>
        <authorList>
            <person name="Kochetkova T.V."/>
            <person name="Podosokorskaya O.A."/>
            <person name="Novikov A."/>
            <person name="Elcheninov A.G."/>
            <person name="Toshchakov S.V."/>
            <person name="Kublanov I.V."/>
        </authorList>
    </citation>
    <scope>NUCLEOTIDE SEQUENCE [LARGE SCALE GENOMIC DNA]</scope>
    <source>
        <strain evidence="12 13">38-H</strain>
    </source>
</reference>
<dbReference type="Gene3D" id="3.30.1360.120">
    <property type="entry name" value="Probable tRNA modification gtpase trme, domain 1"/>
    <property type="match status" value="1"/>
</dbReference>
<name>A0A7D3XEM1_9BACT</name>
<evidence type="ECO:0000313" key="13">
    <source>
        <dbReference type="Proteomes" id="UP000500961"/>
    </source>
</evidence>
<gene>
    <name evidence="9 12" type="primary">mnmE</name>
    <name evidence="9" type="synonym">trmE</name>
    <name evidence="12" type="ORF">FHG85_07260</name>
</gene>
<dbReference type="CDD" id="cd14858">
    <property type="entry name" value="TrmE_N"/>
    <property type="match status" value="1"/>
</dbReference>
<evidence type="ECO:0000256" key="3">
    <source>
        <dbReference type="ARBA" id="ARBA00022723"/>
    </source>
</evidence>
<evidence type="ECO:0000313" key="12">
    <source>
        <dbReference type="EMBL" id="QKG80067.1"/>
    </source>
</evidence>
<dbReference type="Pfam" id="PF12631">
    <property type="entry name" value="MnmE_helical"/>
    <property type="match status" value="1"/>
</dbReference>
<dbReference type="KEGG" id="ttz:FHG85_07260"/>
<dbReference type="InterPro" id="IPR031168">
    <property type="entry name" value="G_TrmE"/>
</dbReference>
<feature type="binding site" evidence="9">
    <location>
        <position position="89"/>
    </location>
    <ligand>
        <name>(6S)-5-formyl-5,6,7,8-tetrahydrofolate</name>
        <dbReference type="ChEBI" id="CHEBI:57457"/>
    </ligand>
</feature>
<feature type="domain" description="TrmE-type G" evidence="11">
    <location>
        <begin position="224"/>
        <end position="389"/>
    </location>
</feature>
<dbReference type="GO" id="GO:0005829">
    <property type="term" value="C:cytosol"/>
    <property type="evidence" value="ECO:0007669"/>
    <property type="project" value="TreeGrafter"/>
</dbReference>
<feature type="binding site" evidence="9">
    <location>
        <begin position="253"/>
        <end position="259"/>
    </location>
    <ligand>
        <name>GTP</name>
        <dbReference type="ChEBI" id="CHEBI:37565"/>
    </ligand>
</feature>
<comment type="subcellular location">
    <subcellularLocation>
        <location evidence="9">Cytoplasm</location>
    </subcellularLocation>
</comment>
<dbReference type="Gene3D" id="1.20.120.430">
    <property type="entry name" value="tRNA modification GTPase MnmE domain 2"/>
    <property type="match status" value="1"/>
</dbReference>
<dbReference type="RefSeq" id="WP_173074451.1">
    <property type="nucleotide sequence ID" value="NZ_CP041345.1"/>
</dbReference>
<keyword evidence="9" id="KW-0963">Cytoplasm</keyword>
<dbReference type="InterPro" id="IPR025867">
    <property type="entry name" value="MnmE_helical"/>
</dbReference>
<feature type="binding site" evidence="9">
    <location>
        <position position="234"/>
    </location>
    <ligand>
        <name>K(+)</name>
        <dbReference type="ChEBI" id="CHEBI:29103"/>
    </ligand>
</feature>
<dbReference type="CDD" id="cd04164">
    <property type="entry name" value="trmE"/>
    <property type="match status" value="1"/>
</dbReference>
<dbReference type="GO" id="GO:0042802">
    <property type="term" value="F:identical protein binding"/>
    <property type="evidence" value="ECO:0007669"/>
    <property type="project" value="UniProtKB-ARBA"/>
</dbReference>
<evidence type="ECO:0000256" key="1">
    <source>
        <dbReference type="ARBA" id="ARBA00011043"/>
    </source>
</evidence>
<feature type="binding site" evidence="9">
    <location>
        <begin position="234"/>
        <end position="239"/>
    </location>
    <ligand>
        <name>GTP</name>
        <dbReference type="ChEBI" id="CHEBI:37565"/>
    </ligand>
</feature>
<dbReference type="PANTHER" id="PTHR42714">
    <property type="entry name" value="TRNA MODIFICATION GTPASE GTPBP3"/>
    <property type="match status" value="1"/>
</dbReference>
<dbReference type="GO" id="GO:0030488">
    <property type="term" value="P:tRNA methylation"/>
    <property type="evidence" value="ECO:0007669"/>
    <property type="project" value="TreeGrafter"/>
</dbReference>
<comment type="cofactor">
    <cofactor evidence="9">
        <name>K(+)</name>
        <dbReference type="ChEBI" id="CHEBI:29103"/>
    </cofactor>
    <text evidence="9">Binds 1 potassium ion per subunit.</text>
</comment>
<dbReference type="Gene3D" id="3.40.50.300">
    <property type="entry name" value="P-loop containing nucleotide triphosphate hydrolases"/>
    <property type="match status" value="1"/>
</dbReference>
<dbReference type="EMBL" id="CP041345">
    <property type="protein sequence ID" value="QKG80067.1"/>
    <property type="molecule type" value="Genomic_DNA"/>
</dbReference>
<keyword evidence="5 9" id="KW-0378">Hydrolase</keyword>
<dbReference type="InterPro" id="IPR027368">
    <property type="entry name" value="MnmE_dom2"/>
</dbReference>
<proteinExistence type="inferred from homology"/>
<keyword evidence="4 9" id="KW-0547">Nucleotide-binding</keyword>
<dbReference type="PANTHER" id="PTHR42714:SF2">
    <property type="entry name" value="TRNA MODIFICATION GTPASE GTPBP3, MITOCHONDRIAL"/>
    <property type="match status" value="1"/>
</dbReference>
<dbReference type="Proteomes" id="UP000500961">
    <property type="component" value="Chromosome"/>
</dbReference>
<evidence type="ECO:0000256" key="2">
    <source>
        <dbReference type="ARBA" id="ARBA00022694"/>
    </source>
</evidence>
<dbReference type="EC" id="3.6.-.-" evidence="9"/>
<evidence type="ECO:0000256" key="6">
    <source>
        <dbReference type="ARBA" id="ARBA00022842"/>
    </source>
</evidence>
<dbReference type="NCBIfam" id="TIGR00231">
    <property type="entry name" value="small_GTP"/>
    <property type="match status" value="1"/>
</dbReference>
<evidence type="ECO:0000256" key="4">
    <source>
        <dbReference type="ARBA" id="ARBA00022741"/>
    </source>
</evidence>
<dbReference type="HAMAP" id="MF_00379">
    <property type="entry name" value="GTPase_MnmE"/>
    <property type="match status" value="1"/>
</dbReference>
<dbReference type="InterPro" id="IPR004520">
    <property type="entry name" value="GTPase_MnmE"/>
</dbReference>
<protein>
    <recommendedName>
        <fullName evidence="9">tRNA modification GTPase MnmE</fullName>
        <ecNumber evidence="9">3.6.-.-</ecNumber>
    </recommendedName>
</protein>
<dbReference type="InterPro" id="IPR018948">
    <property type="entry name" value="GTP-bd_TrmE_N"/>
</dbReference>
<dbReference type="SUPFAM" id="SSF116878">
    <property type="entry name" value="TrmE connector domain"/>
    <property type="match status" value="1"/>
</dbReference>
<dbReference type="InterPro" id="IPR027266">
    <property type="entry name" value="TrmE/GcvT-like"/>
</dbReference>
<evidence type="ECO:0000256" key="8">
    <source>
        <dbReference type="ARBA" id="ARBA00023134"/>
    </source>
</evidence>
<feature type="binding site" evidence="9">
    <location>
        <begin position="278"/>
        <end position="281"/>
    </location>
    <ligand>
        <name>GTP</name>
        <dbReference type="ChEBI" id="CHEBI:37565"/>
    </ligand>
</feature>
<keyword evidence="3 9" id="KW-0479">Metal-binding</keyword>
<dbReference type="GO" id="GO:0005525">
    <property type="term" value="F:GTP binding"/>
    <property type="evidence" value="ECO:0007669"/>
    <property type="project" value="UniProtKB-UniRule"/>
</dbReference>
<feature type="binding site" evidence="9">
    <location>
        <position position="238"/>
    </location>
    <ligand>
        <name>Mg(2+)</name>
        <dbReference type="ChEBI" id="CHEBI:18420"/>
    </ligand>
</feature>
<feature type="binding site" evidence="9">
    <location>
        <position position="258"/>
    </location>
    <ligand>
        <name>K(+)</name>
        <dbReference type="ChEBI" id="CHEBI:29103"/>
    </ligand>
</feature>
<keyword evidence="6 9" id="KW-0460">Magnesium</keyword>
<dbReference type="PROSITE" id="PS51709">
    <property type="entry name" value="G_TRME"/>
    <property type="match status" value="1"/>
</dbReference>
<dbReference type="AlphaFoldDB" id="A0A7D3XEM1"/>
<dbReference type="GO" id="GO:0002098">
    <property type="term" value="P:tRNA wobble uridine modification"/>
    <property type="evidence" value="ECO:0007669"/>
    <property type="project" value="TreeGrafter"/>
</dbReference>
<organism evidence="12 13">
    <name type="scientific">Tenuifilum thalassicum</name>
    <dbReference type="NCBI Taxonomy" id="2590900"/>
    <lineage>
        <taxon>Bacteria</taxon>
        <taxon>Pseudomonadati</taxon>
        <taxon>Bacteroidota</taxon>
        <taxon>Bacteroidia</taxon>
        <taxon>Bacteroidales</taxon>
        <taxon>Tenuifilaceae</taxon>
        <taxon>Tenuifilum</taxon>
    </lineage>
</organism>
<evidence type="ECO:0000256" key="10">
    <source>
        <dbReference type="RuleBase" id="RU003313"/>
    </source>
</evidence>
<dbReference type="NCBIfam" id="NF003661">
    <property type="entry name" value="PRK05291.1-3"/>
    <property type="match status" value="1"/>
</dbReference>
<comment type="function">
    <text evidence="9">Exhibits a very high intrinsic GTPase hydrolysis rate. Involved in the addition of a carboxymethylaminomethyl (cmnm) group at the wobble position (U34) of certain tRNAs, forming tRNA-cmnm(5)s(2)U34.</text>
</comment>
<dbReference type="FunFam" id="3.30.1360.120:FF:000003">
    <property type="entry name" value="tRNA modification GTPase MnmE"/>
    <property type="match status" value="1"/>
</dbReference>
<evidence type="ECO:0000256" key="9">
    <source>
        <dbReference type="HAMAP-Rule" id="MF_00379"/>
    </source>
</evidence>
<feature type="binding site" evidence="9">
    <location>
        <position position="25"/>
    </location>
    <ligand>
        <name>(6S)-5-formyl-5,6,7,8-tetrahydrofolate</name>
        <dbReference type="ChEBI" id="CHEBI:57457"/>
    </ligand>
</feature>
<evidence type="ECO:0000256" key="7">
    <source>
        <dbReference type="ARBA" id="ARBA00022958"/>
    </source>
</evidence>
<dbReference type="InterPro" id="IPR005225">
    <property type="entry name" value="Small_GTP-bd"/>
</dbReference>
<evidence type="ECO:0000259" key="11">
    <source>
        <dbReference type="PROSITE" id="PS51709"/>
    </source>
</evidence>
<feature type="binding site" evidence="9">
    <location>
        <position position="259"/>
    </location>
    <ligand>
        <name>Mg(2+)</name>
        <dbReference type="ChEBI" id="CHEBI:18420"/>
    </ligand>
</feature>
<keyword evidence="2 9" id="KW-0819">tRNA processing</keyword>
<comment type="subunit">
    <text evidence="9">Homodimer. Heterotetramer of two MnmE and two MnmG subunits.</text>
</comment>
<accession>A0A7D3XEM1</accession>
<feature type="binding site" evidence="9">
    <location>
        <position position="128"/>
    </location>
    <ligand>
        <name>(6S)-5-formyl-5,6,7,8-tetrahydrofolate</name>
        <dbReference type="ChEBI" id="CHEBI:57457"/>
    </ligand>
</feature>
<dbReference type="SUPFAM" id="SSF52540">
    <property type="entry name" value="P-loop containing nucleoside triphosphate hydrolases"/>
    <property type="match status" value="1"/>
</dbReference>
<dbReference type="GO" id="GO:0003924">
    <property type="term" value="F:GTPase activity"/>
    <property type="evidence" value="ECO:0007669"/>
    <property type="project" value="UniProtKB-UniRule"/>
</dbReference>
<dbReference type="InterPro" id="IPR027417">
    <property type="entry name" value="P-loop_NTPase"/>
</dbReference>
<evidence type="ECO:0000256" key="5">
    <source>
        <dbReference type="ARBA" id="ARBA00022801"/>
    </source>
</evidence>
<comment type="caution">
    <text evidence="9">Lacks conserved residue(s) required for the propagation of feature annotation.</text>
</comment>
<dbReference type="Pfam" id="PF01926">
    <property type="entry name" value="MMR_HSR1"/>
    <property type="match status" value="1"/>
</dbReference>
<comment type="similarity">
    <text evidence="1 9 10">Belongs to the TRAFAC class TrmE-Era-EngA-EngB-Septin-like GTPase superfamily. TrmE GTPase family.</text>
</comment>
<keyword evidence="8 9" id="KW-0342">GTP-binding</keyword>
<feature type="binding site" evidence="9">
    <location>
        <position position="467"/>
    </location>
    <ligand>
        <name>(6S)-5-formyl-5,6,7,8-tetrahydrofolate</name>
        <dbReference type="ChEBI" id="CHEBI:57457"/>
    </ligand>
</feature>
<dbReference type="InterPro" id="IPR006073">
    <property type="entry name" value="GTP-bd"/>
</dbReference>
<keyword evidence="7 9" id="KW-0630">Potassium</keyword>
<feature type="binding site" evidence="9">
    <location>
        <position position="255"/>
    </location>
    <ligand>
        <name>K(+)</name>
        <dbReference type="ChEBI" id="CHEBI:29103"/>
    </ligand>
</feature>